<sequence>ILGDSSSVSVLTLSGGNVTVTGTIEGATLTEGGNAVPNATDHLGFFSSTTSAQLYGVISDETGTGLLVFSATPTLNSATFTGRVDMSTVSSLAMPNSAAPSTTATAEIALDTTITDHQPLWQYYDGGENMTVISIDTSQLPAQDNEVIKYDAASDKFVLEADADSGGATAWNNIGDPTATATIAFGGYEQVISSTLDAAGKTVLTIDHTDADVANNTTIFQINAVDKLDGSLTYIKIIEDSAATPTTVFSLGQTIANFGQDDKAVSVRLHDAATFIMYSNSDADFISMQHTGSNIELDGAFRVVGNLNLGESTAGYAFTVNDAGTAVFKDDGNDTLVTFGPVQDGTTILDIT</sequence>
<dbReference type="AlphaFoldDB" id="A0A0F8WI39"/>
<protein>
    <submittedName>
        <fullName evidence="1">Uncharacterized protein</fullName>
    </submittedName>
</protein>
<reference evidence="1" key="1">
    <citation type="journal article" date="2015" name="Nature">
        <title>Complex archaea that bridge the gap between prokaryotes and eukaryotes.</title>
        <authorList>
            <person name="Spang A."/>
            <person name="Saw J.H."/>
            <person name="Jorgensen S.L."/>
            <person name="Zaremba-Niedzwiedzka K."/>
            <person name="Martijn J."/>
            <person name="Lind A.E."/>
            <person name="van Eijk R."/>
            <person name="Schleper C."/>
            <person name="Guy L."/>
            <person name="Ettema T.J."/>
        </authorList>
    </citation>
    <scope>NUCLEOTIDE SEQUENCE</scope>
</reference>
<proteinExistence type="predicted"/>
<accession>A0A0F8WI39</accession>
<gene>
    <name evidence="1" type="ORF">LCGC14_3063630</name>
</gene>
<comment type="caution">
    <text evidence="1">The sequence shown here is derived from an EMBL/GenBank/DDBJ whole genome shotgun (WGS) entry which is preliminary data.</text>
</comment>
<organism evidence="1">
    <name type="scientific">marine sediment metagenome</name>
    <dbReference type="NCBI Taxonomy" id="412755"/>
    <lineage>
        <taxon>unclassified sequences</taxon>
        <taxon>metagenomes</taxon>
        <taxon>ecological metagenomes</taxon>
    </lineage>
</organism>
<feature type="non-terminal residue" evidence="1">
    <location>
        <position position="1"/>
    </location>
</feature>
<name>A0A0F8WI39_9ZZZZ</name>
<dbReference type="EMBL" id="LAZR01064949">
    <property type="protein sequence ID" value="KKK56527.1"/>
    <property type="molecule type" value="Genomic_DNA"/>
</dbReference>
<evidence type="ECO:0000313" key="1">
    <source>
        <dbReference type="EMBL" id="KKK56527.1"/>
    </source>
</evidence>
<feature type="non-terminal residue" evidence="1">
    <location>
        <position position="352"/>
    </location>
</feature>